<evidence type="ECO:0000313" key="2">
    <source>
        <dbReference type="Proteomes" id="UP000295696"/>
    </source>
</evidence>
<comment type="caution">
    <text evidence="1">The sequence shown here is derived from an EMBL/GenBank/DDBJ whole genome shotgun (WGS) entry which is preliminary data.</text>
</comment>
<proteinExistence type="predicted"/>
<accession>A0A4V2UMZ0</accession>
<dbReference type="Proteomes" id="UP000295696">
    <property type="component" value="Unassembled WGS sequence"/>
</dbReference>
<reference evidence="1 2" key="1">
    <citation type="submission" date="2019-03" db="EMBL/GenBank/DDBJ databases">
        <title>Genomic Encyclopedia of Type Strains, Phase IV (KMG-IV): sequencing the most valuable type-strain genomes for metagenomic binning, comparative biology and taxonomic classification.</title>
        <authorList>
            <person name="Goeker M."/>
        </authorList>
    </citation>
    <scope>NUCLEOTIDE SEQUENCE [LARGE SCALE GENOMIC DNA]</scope>
    <source>
        <strain evidence="1 2">DSM 104836</strain>
    </source>
</reference>
<dbReference type="RefSeq" id="WP_165907574.1">
    <property type="nucleotide sequence ID" value="NZ_CBDUOC010000017.1"/>
</dbReference>
<name>A0A4V2UMZ0_9RHOB</name>
<dbReference type="AlphaFoldDB" id="A0A4V2UMZ0"/>
<organism evidence="1 2">
    <name type="scientific">Primorskyibacter sedentarius</name>
    <dbReference type="NCBI Taxonomy" id="745311"/>
    <lineage>
        <taxon>Bacteria</taxon>
        <taxon>Pseudomonadati</taxon>
        <taxon>Pseudomonadota</taxon>
        <taxon>Alphaproteobacteria</taxon>
        <taxon>Rhodobacterales</taxon>
        <taxon>Roseobacteraceae</taxon>
        <taxon>Primorskyibacter</taxon>
    </lineage>
</organism>
<evidence type="ECO:0000313" key="1">
    <source>
        <dbReference type="EMBL" id="TCS60031.1"/>
    </source>
</evidence>
<keyword evidence="2" id="KW-1185">Reference proteome</keyword>
<protein>
    <submittedName>
        <fullName evidence="1">Uncharacterized protein</fullName>
    </submittedName>
</protein>
<dbReference type="EMBL" id="SLZU01000016">
    <property type="protein sequence ID" value="TCS60031.1"/>
    <property type="molecule type" value="Genomic_DNA"/>
</dbReference>
<sequence length="51" mass="5767">MSNPSKPRQFTAEEAREILEASLAYYSAEPVPTKDEVQEAPASWFPYYEAA</sequence>
<gene>
    <name evidence="1" type="ORF">EDD52_11641</name>
</gene>